<dbReference type="RefSeq" id="WP_036055706.1">
    <property type="nucleotide sequence ID" value="NZ_CADETE010000010.1"/>
</dbReference>
<feature type="domain" description="Insertion element IS402-like" evidence="2">
    <location>
        <begin position="6"/>
        <end position="80"/>
    </location>
</feature>
<evidence type="ECO:0000259" key="2">
    <source>
        <dbReference type="Pfam" id="PF13340"/>
    </source>
</evidence>
<dbReference type="KEGG" id="bgo:BM43_5862"/>
<dbReference type="Proteomes" id="UP000029590">
    <property type="component" value="Unassembled WGS sequence"/>
</dbReference>
<dbReference type="AlphaFoldDB" id="A0AAW3F320"/>
<protein>
    <recommendedName>
        <fullName evidence="2">Insertion element IS402-like domain-containing protein</fullName>
    </recommendedName>
</protein>
<evidence type="ECO:0000256" key="1">
    <source>
        <dbReference type="SAM" id="MobiDB-lite"/>
    </source>
</evidence>
<accession>A0AAW3F320</accession>
<comment type="caution">
    <text evidence="3">The sequence shown here is derived from an EMBL/GenBank/DDBJ whole genome shotgun (WGS) entry which is preliminary data.</text>
</comment>
<reference evidence="3 4" key="1">
    <citation type="submission" date="2014-04" db="EMBL/GenBank/DDBJ databases">
        <authorList>
            <person name="Bishop-Lilly K.A."/>
            <person name="Broomall S.M."/>
            <person name="Chain P.S."/>
            <person name="Chertkov O."/>
            <person name="Coyne S.R."/>
            <person name="Daligault H.E."/>
            <person name="Davenport K.W."/>
            <person name="Erkkila T."/>
            <person name="Frey K.G."/>
            <person name="Gibbons H.S."/>
            <person name="Gu W."/>
            <person name="Jaissle J."/>
            <person name="Johnson S.L."/>
            <person name="Koroleva G.I."/>
            <person name="Ladner J.T."/>
            <person name="Lo C.-C."/>
            <person name="Minogue T.D."/>
            <person name="Munk C."/>
            <person name="Palacios G.F."/>
            <person name="Redden C.L."/>
            <person name="Rosenzweig C.N."/>
            <person name="Scholz M.B."/>
            <person name="Teshima H."/>
            <person name="Xu Y."/>
        </authorList>
    </citation>
    <scope>NUCLEOTIDE SEQUENCE [LARGE SCALE GENOMIC DNA]</scope>
    <source>
        <strain evidence="4">gladioli</strain>
    </source>
</reference>
<gene>
    <name evidence="3" type="ORF">DM48_1903</name>
</gene>
<evidence type="ECO:0000313" key="4">
    <source>
        <dbReference type="Proteomes" id="UP000029590"/>
    </source>
</evidence>
<sequence>MFFDELSDEEWTRVSTLIADEPIRLNRRGRPRAETRVVANAILWILTTGEPWSKLPGRYPSGPTCRRRFEEWLASGTLGEMVAMLTELSGRAFAYVPPPPELAVPAPRAEPVANNDRLRGVFWQNPESWRLPVAETDEWQDEEDEVGMRQTVREAPAAAVAQLAKQVAQAELQAGAARAALLAREARADAAAAPVAGETTEHGDQGDHGEHPRPVSVRFATVAPQSEPYHGYTLYGTAQPVQNMMYRAWAEIAQDGRRVERSGLIGPRFSDPEAAERYAIAWGRDWVDHQLALEVQPDAAADAPREVHAEPVAAVASVPAPRAKAEAAAALLPMRTAHSAAALATLSTLVPADRGNVRHFGTERRHLMDGELTDPATLATEFAHREFAYQIG</sequence>
<dbReference type="InterPro" id="IPR052909">
    <property type="entry name" value="Transposase_6_like"/>
</dbReference>
<evidence type="ECO:0000313" key="3">
    <source>
        <dbReference type="EMBL" id="KGC14642.1"/>
    </source>
</evidence>
<dbReference type="PANTHER" id="PTHR46637">
    <property type="entry name" value="TIS1421-TRANSPOSASE PROTEIN A"/>
    <property type="match status" value="1"/>
</dbReference>
<feature type="compositionally biased region" description="Basic and acidic residues" evidence="1">
    <location>
        <begin position="199"/>
        <end position="213"/>
    </location>
</feature>
<feature type="region of interest" description="Disordered" evidence="1">
    <location>
        <begin position="192"/>
        <end position="213"/>
    </location>
</feature>
<dbReference type="PANTHER" id="PTHR46637:SF1">
    <property type="entry name" value="BLL5188 PROTEIN"/>
    <property type="match status" value="1"/>
</dbReference>
<dbReference type="InterPro" id="IPR025161">
    <property type="entry name" value="IS402-like_dom"/>
</dbReference>
<proteinExistence type="predicted"/>
<organism evidence="3 4">
    <name type="scientific">Burkholderia gladioli</name>
    <name type="common">Pseudomonas marginata</name>
    <name type="synonym">Phytomonas marginata</name>
    <dbReference type="NCBI Taxonomy" id="28095"/>
    <lineage>
        <taxon>Bacteria</taxon>
        <taxon>Pseudomonadati</taxon>
        <taxon>Pseudomonadota</taxon>
        <taxon>Betaproteobacteria</taxon>
        <taxon>Burkholderiales</taxon>
        <taxon>Burkholderiaceae</taxon>
        <taxon>Burkholderia</taxon>
    </lineage>
</organism>
<name>A0AAW3F320_BURGA</name>
<dbReference type="Pfam" id="PF13340">
    <property type="entry name" value="DUF4096"/>
    <property type="match status" value="1"/>
</dbReference>
<dbReference type="EMBL" id="JPGG01000016">
    <property type="protein sequence ID" value="KGC14642.1"/>
    <property type="molecule type" value="Genomic_DNA"/>
</dbReference>